<dbReference type="Proteomes" id="UP000244855">
    <property type="component" value="Unassembled WGS sequence"/>
</dbReference>
<protein>
    <submittedName>
        <fullName evidence="2">FMN-linked oxidoreductase</fullName>
    </submittedName>
</protein>
<dbReference type="Gene3D" id="3.20.20.70">
    <property type="entry name" value="Aldolase class I"/>
    <property type="match status" value="1"/>
</dbReference>
<evidence type="ECO:0000259" key="1">
    <source>
        <dbReference type="Pfam" id="PF00724"/>
    </source>
</evidence>
<dbReference type="PANTHER" id="PTHR22893">
    <property type="entry name" value="NADH OXIDOREDUCTASE-RELATED"/>
    <property type="match status" value="1"/>
</dbReference>
<keyword evidence="3" id="KW-1185">Reference proteome</keyword>
<gene>
    <name evidence="2" type="ORF">DM02DRAFT_585824</name>
</gene>
<dbReference type="GO" id="GO:0010181">
    <property type="term" value="F:FMN binding"/>
    <property type="evidence" value="ECO:0007669"/>
    <property type="project" value="InterPro"/>
</dbReference>
<dbReference type="InterPro" id="IPR001155">
    <property type="entry name" value="OxRdtase_FMN_N"/>
</dbReference>
<organism evidence="2 3">
    <name type="scientific">Periconia macrospinosa</name>
    <dbReference type="NCBI Taxonomy" id="97972"/>
    <lineage>
        <taxon>Eukaryota</taxon>
        <taxon>Fungi</taxon>
        <taxon>Dikarya</taxon>
        <taxon>Ascomycota</taxon>
        <taxon>Pezizomycotina</taxon>
        <taxon>Dothideomycetes</taxon>
        <taxon>Pleosporomycetidae</taxon>
        <taxon>Pleosporales</taxon>
        <taxon>Massarineae</taxon>
        <taxon>Periconiaceae</taxon>
        <taxon>Periconia</taxon>
    </lineage>
</organism>
<dbReference type="OrthoDB" id="276546at2759"/>
<dbReference type="PANTHER" id="PTHR22893:SF91">
    <property type="entry name" value="NADPH DEHYDROGENASE 2-RELATED"/>
    <property type="match status" value="1"/>
</dbReference>
<feature type="domain" description="NADH:flavin oxidoreductase/NADH oxidase N-terminal" evidence="1">
    <location>
        <begin position="9"/>
        <end position="366"/>
    </location>
</feature>
<reference evidence="2 3" key="1">
    <citation type="journal article" date="2018" name="Sci. Rep.">
        <title>Comparative genomics provides insights into the lifestyle and reveals functional heterogeneity of dark septate endophytic fungi.</title>
        <authorList>
            <person name="Knapp D.G."/>
            <person name="Nemeth J.B."/>
            <person name="Barry K."/>
            <person name="Hainaut M."/>
            <person name="Henrissat B."/>
            <person name="Johnson J."/>
            <person name="Kuo A."/>
            <person name="Lim J.H.P."/>
            <person name="Lipzen A."/>
            <person name="Nolan M."/>
            <person name="Ohm R.A."/>
            <person name="Tamas L."/>
            <person name="Grigoriev I.V."/>
            <person name="Spatafora J.W."/>
            <person name="Nagy L.G."/>
            <person name="Kovacs G.M."/>
        </authorList>
    </citation>
    <scope>NUCLEOTIDE SEQUENCE [LARGE SCALE GENOMIC DNA]</scope>
    <source>
        <strain evidence="2 3">DSE2036</strain>
    </source>
</reference>
<dbReference type="GO" id="GO:0016491">
    <property type="term" value="F:oxidoreductase activity"/>
    <property type="evidence" value="ECO:0007669"/>
    <property type="project" value="InterPro"/>
</dbReference>
<evidence type="ECO:0000313" key="2">
    <source>
        <dbReference type="EMBL" id="PVI04537.1"/>
    </source>
</evidence>
<proteinExistence type="predicted"/>
<dbReference type="AlphaFoldDB" id="A0A2V1E1Y0"/>
<name>A0A2V1E1Y0_9PLEO</name>
<dbReference type="InterPro" id="IPR045247">
    <property type="entry name" value="Oye-like"/>
</dbReference>
<dbReference type="InterPro" id="IPR013785">
    <property type="entry name" value="Aldolase_TIM"/>
</dbReference>
<dbReference type="EMBL" id="KZ805320">
    <property type="protein sequence ID" value="PVI04537.1"/>
    <property type="molecule type" value="Genomic_DNA"/>
</dbReference>
<dbReference type="STRING" id="97972.A0A2V1E1Y0"/>
<accession>A0A2V1E1Y0</accession>
<dbReference type="SUPFAM" id="SSF51395">
    <property type="entry name" value="FMN-linked oxidoreductases"/>
    <property type="match status" value="1"/>
</dbReference>
<dbReference type="Pfam" id="PF00724">
    <property type="entry name" value="Oxidored_FMN"/>
    <property type="match status" value="1"/>
</dbReference>
<evidence type="ECO:0000313" key="3">
    <source>
        <dbReference type="Proteomes" id="UP000244855"/>
    </source>
</evidence>
<sequence>MSSNKIIHLLQPTTIGTSIPLRNRICMASLTRNRCIDDNKPTEASVQHYATRAKDGTGLIISEGIFIYINGCDWLHSPMLFKPEHVEPWKKVTDAVHKEGGKIFCQTWHPGRSQNENIPMLKAANYPVLAPSSIPRASGRYHLLEGNHGHSRNVTEITDPKEIIEQYKNSVKLAKQAGFDGIEILAQGDYLLHNFLLSRSNQRTDKYGGSTENRCRFVLEVIDAILETWSPESVGIKVSPSDILGDTVSPYTETSETYSYLIKQVVARGLGYICLSRRGCIPDSQPGGIPVVRPPGTELPENYDILDDFGHLIKFPGSKTSLMVNSLYTADEAERLVRDDKIDLVAFGRPFIYNPDVVTRIKRGSPLATNERGGFVYYGPYNDISEGYNDWPFDSQNSQ</sequence>